<protein>
    <submittedName>
        <fullName evidence="9">Uncharacterized protein YgbK (DUF1537 family)</fullName>
    </submittedName>
</protein>
<keyword evidence="3" id="KW-0547">Nucleotide-binding</keyword>
<reference evidence="9 10" key="1">
    <citation type="submission" date="2020-08" db="EMBL/GenBank/DDBJ databases">
        <title>Genomic Encyclopedia of Type Strains, Phase IV (KMG-IV): sequencing the most valuable type-strain genomes for metagenomic binning, comparative biology and taxonomic classification.</title>
        <authorList>
            <person name="Goeker M."/>
        </authorList>
    </citation>
    <scope>NUCLEOTIDE SEQUENCE [LARGE SCALE GENOMIC DNA]</scope>
    <source>
        <strain evidence="9 10">DSM 21769</strain>
    </source>
</reference>
<dbReference type="RefSeq" id="WP_184402668.1">
    <property type="nucleotide sequence ID" value="NZ_JACHHJ010000001.1"/>
</dbReference>
<dbReference type="GO" id="GO:0016301">
    <property type="term" value="F:kinase activity"/>
    <property type="evidence" value="ECO:0007669"/>
    <property type="project" value="UniProtKB-KW"/>
</dbReference>
<evidence type="ECO:0000256" key="4">
    <source>
        <dbReference type="ARBA" id="ARBA00022777"/>
    </source>
</evidence>
<evidence type="ECO:0000256" key="3">
    <source>
        <dbReference type="ARBA" id="ARBA00022741"/>
    </source>
</evidence>
<dbReference type="Gene3D" id="3.40.980.20">
    <property type="entry name" value="Four-carbon acid sugar kinase, nucleotide binding domain"/>
    <property type="match status" value="1"/>
</dbReference>
<feature type="domain" description="Four-carbon acid sugar kinase N-terminal" evidence="7">
    <location>
        <begin position="4"/>
        <end position="226"/>
    </location>
</feature>
<comment type="caution">
    <text evidence="9">The sequence shown here is derived from an EMBL/GenBank/DDBJ whole genome shotgun (WGS) entry which is preliminary data.</text>
</comment>
<evidence type="ECO:0000313" key="9">
    <source>
        <dbReference type="EMBL" id="MBB6448714.1"/>
    </source>
</evidence>
<dbReference type="GO" id="GO:0005524">
    <property type="term" value="F:ATP binding"/>
    <property type="evidence" value="ECO:0007669"/>
    <property type="project" value="UniProtKB-KW"/>
</dbReference>
<sequence length="431" mass="47036">MRISILADDLTGANDSGVQLARHGLKTSVLLAPVTDSLAEVEAAVFDTDSRSISAKDAYQKVKQTAENIRSEGFDLVYKKIDSTLRGNIGKEIDAMYDVFAPDFVIISPSYPKNKRQVIDGVHYLNGVRLDETEFAQNPKDPITEAYLPSLIQQQTERAVGFVGREDLKMGSDHVQHKLGVYHNDGIPYLVFDAEAEEHLRQTAAYIFESNYRVLWVGSAGLAHHLPAVCGFGKQTASFSVAKNNQSVLFVIGSVSAVSRKQLERLLQEPKVEGVRMQPDRVINSSVEKNEEVQRMIDAGKRALDNGRHVALYSSASKSDIEQVQKITANVGITPHEASIDIVSALGEAAVPLMDEEKVSGVVMTGGDTAKQVCTHVQAEGFELLDEMETGIPLGRFLSGKSMYAVTKAGAFGSDETFVKAIHKLQGADRL</sequence>
<dbReference type="EMBL" id="JACHHJ010000001">
    <property type="protein sequence ID" value="MBB6448714.1"/>
    <property type="molecule type" value="Genomic_DNA"/>
</dbReference>
<dbReference type="InterPro" id="IPR042213">
    <property type="entry name" value="NBD_C_sf"/>
</dbReference>
<dbReference type="InterPro" id="IPR031475">
    <property type="entry name" value="NBD_C"/>
</dbReference>
<name>A0A841PLX9_9BACL</name>
<keyword evidence="5" id="KW-0067">ATP-binding</keyword>
<accession>A0A841PLX9</accession>
<evidence type="ECO:0000259" key="7">
    <source>
        <dbReference type="Pfam" id="PF07005"/>
    </source>
</evidence>
<evidence type="ECO:0000259" key="8">
    <source>
        <dbReference type="Pfam" id="PF17042"/>
    </source>
</evidence>
<dbReference type="InterPro" id="IPR037051">
    <property type="entry name" value="4-carb_acid_sugar_kinase_N_sf"/>
</dbReference>
<keyword evidence="10" id="KW-1185">Reference proteome</keyword>
<evidence type="ECO:0000256" key="2">
    <source>
        <dbReference type="ARBA" id="ARBA00022679"/>
    </source>
</evidence>
<comment type="similarity">
    <text evidence="1">Belongs to the four-carbon acid sugar kinase family.</text>
</comment>
<dbReference type="AlphaFoldDB" id="A0A841PLX9"/>
<evidence type="ECO:0000256" key="5">
    <source>
        <dbReference type="ARBA" id="ARBA00022840"/>
    </source>
</evidence>
<dbReference type="Pfam" id="PF07005">
    <property type="entry name" value="SBD_N"/>
    <property type="match status" value="1"/>
</dbReference>
<evidence type="ECO:0000313" key="10">
    <source>
        <dbReference type="Proteomes" id="UP000568839"/>
    </source>
</evidence>
<dbReference type="Proteomes" id="UP000568839">
    <property type="component" value="Unassembled WGS sequence"/>
</dbReference>
<keyword evidence="6" id="KW-0119">Carbohydrate metabolism</keyword>
<gene>
    <name evidence="9" type="ORF">HNR44_000663</name>
</gene>
<keyword evidence="2" id="KW-0808">Transferase</keyword>
<dbReference type="SUPFAM" id="SSF142764">
    <property type="entry name" value="YgbK-like"/>
    <property type="match status" value="1"/>
</dbReference>
<feature type="domain" description="Four-carbon acid sugar kinase nucleotide binding" evidence="8">
    <location>
        <begin position="249"/>
        <end position="418"/>
    </location>
</feature>
<evidence type="ECO:0000256" key="6">
    <source>
        <dbReference type="ARBA" id="ARBA00023277"/>
    </source>
</evidence>
<dbReference type="Pfam" id="PF17042">
    <property type="entry name" value="NBD_C"/>
    <property type="match status" value="1"/>
</dbReference>
<dbReference type="Gene3D" id="3.40.50.10840">
    <property type="entry name" value="Putative sugar-binding, N-terminal domain"/>
    <property type="match status" value="1"/>
</dbReference>
<dbReference type="InterPro" id="IPR010737">
    <property type="entry name" value="4-carb_acid_sugar_kinase_N"/>
</dbReference>
<proteinExistence type="inferred from homology"/>
<organism evidence="9 10">
    <name type="scientific">Geomicrobium halophilum</name>
    <dbReference type="NCBI Taxonomy" id="549000"/>
    <lineage>
        <taxon>Bacteria</taxon>
        <taxon>Bacillati</taxon>
        <taxon>Bacillota</taxon>
        <taxon>Bacilli</taxon>
        <taxon>Bacillales</taxon>
        <taxon>Geomicrobium</taxon>
    </lineage>
</organism>
<evidence type="ECO:0000256" key="1">
    <source>
        <dbReference type="ARBA" id="ARBA00005715"/>
    </source>
</evidence>
<keyword evidence="4" id="KW-0418">Kinase</keyword>